<comment type="caution">
    <text evidence="2">The sequence shown here is derived from an EMBL/GenBank/DDBJ whole genome shotgun (WGS) entry which is preliminary data.</text>
</comment>
<feature type="compositionally biased region" description="Basic residues" evidence="1">
    <location>
        <begin position="113"/>
        <end position="125"/>
    </location>
</feature>
<feature type="compositionally biased region" description="Basic and acidic residues" evidence="1">
    <location>
        <begin position="81"/>
        <end position="93"/>
    </location>
</feature>
<dbReference type="EMBL" id="JASCZI010095126">
    <property type="protein sequence ID" value="MED6153960.1"/>
    <property type="molecule type" value="Genomic_DNA"/>
</dbReference>
<accession>A0ABU6TYK6</accession>
<reference evidence="2 3" key="1">
    <citation type="journal article" date="2023" name="Plants (Basel)">
        <title>Bridging the Gap: Combining Genomics and Transcriptomics Approaches to Understand Stylosanthes scabra, an Orphan Legume from the Brazilian Caatinga.</title>
        <authorList>
            <person name="Ferreira-Neto J.R.C."/>
            <person name="da Silva M.D."/>
            <person name="Binneck E."/>
            <person name="de Melo N.F."/>
            <person name="da Silva R.H."/>
            <person name="de Melo A.L.T.M."/>
            <person name="Pandolfi V."/>
            <person name="Bustamante F.O."/>
            <person name="Brasileiro-Vidal A.C."/>
            <person name="Benko-Iseppon A.M."/>
        </authorList>
    </citation>
    <scope>NUCLEOTIDE SEQUENCE [LARGE SCALE GENOMIC DNA]</scope>
    <source>
        <tissue evidence="2">Leaves</tissue>
    </source>
</reference>
<organism evidence="2 3">
    <name type="scientific">Stylosanthes scabra</name>
    <dbReference type="NCBI Taxonomy" id="79078"/>
    <lineage>
        <taxon>Eukaryota</taxon>
        <taxon>Viridiplantae</taxon>
        <taxon>Streptophyta</taxon>
        <taxon>Embryophyta</taxon>
        <taxon>Tracheophyta</taxon>
        <taxon>Spermatophyta</taxon>
        <taxon>Magnoliopsida</taxon>
        <taxon>eudicotyledons</taxon>
        <taxon>Gunneridae</taxon>
        <taxon>Pentapetalae</taxon>
        <taxon>rosids</taxon>
        <taxon>fabids</taxon>
        <taxon>Fabales</taxon>
        <taxon>Fabaceae</taxon>
        <taxon>Papilionoideae</taxon>
        <taxon>50 kb inversion clade</taxon>
        <taxon>dalbergioids sensu lato</taxon>
        <taxon>Dalbergieae</taxon>
        <taxon>Pterocarpus clade</taxon>
        <taxon>Stylosanthes</taxon>
    </lineage>
</organism>
<feature type="region of interest" description="Disordered" evidence="1">
    <location>
        <begin position="66"/>
        <end position="125"/>
    </location>
</feature>
<evidence type="ECO:0000313" key="3">
    <source>
        <dbReference type="Proteomes" id="UP001341840"/>
    </source>
</evidence>
<name>A0ABU6TYK6_9FABA</name>
<keyword evidence="3" id="KW-1185">Reference proteome</keyword>
<evidence type="ECO:0000313" key="2">
    <source>
        <dbReference type="EMBL" id="MED6153960.1"/>
    </source>
</evidence>
<gene>
    <name evidence="2" type="ORF">PIB30_107288</name>
</gene>
<protein>
    <submittedName>
        <fullName evidence="2">Uncharacterized protein</fullName>
    </submittedName>
</protein>
<evidence type="ECO:0000256" key="1">
    <source>
        <dbReference type="SAM" id="MobiDB-lite"/>
    </source>
</evidence>
<sequence>RANKCHHYYDTSAKEKWKRLLRSERIKQRHVTLHPWNKKALTSKEGYMQLPRKKAVRAFIEDRGTFREEAGKAARKKSHERSREKAPFEKESSKLPGKKTLTSSKKIVNTFRKIMKRNKQSTRKL</sequence>
<dbReference type="Proteomes" id="UP001341840">
    <property type="component" value="Unassembled WGS sequence"/>
</dbReference>
<proteinExistence type="predicted"/>
<feature type="non-terminal residue" evidence="2">
    <location>
        <position position="1"/>
    </location>
</feature>